<comment type="caution">
    <text evidence="1">The sequence shown here is derived from an EMBL/GenBank/DDBJ whole genome shotgun (WGS) entry which is preliminary data.</text>
</comment>
<dbReference type="RefSeq" id="WP_130977181.1">
    <property type="nucleotide sequence ID" value="NZ_SISF01000023.1"/>
</dbReference>
<organism evidence="1 2">
    <name type="scientific">Agrobacterium cavarae</name>
    <dbReference type="NCBI Taxonomy" id="2528239"/>
    <lineage>
        <taxon>Bacteria</taxon>
        <taxon>Pseudomonadati</taxon>
        <taxon>Pseudomonadota</taxon>
        <taxon>Alphaproteobacteria</taxon>
        <taxon>Hyphomicrobiales</taxon>
        <taxon>Rhizobiaceae</taxon>
        <taxon>Rhizobium/Agrobacterium group</taxon>
        <taxon>Agrobacterium</taxon>
    </lineage>
</organism>
<protein>
    <submittedName>
        <fullName evidence="1">Uncharacterized protein</fullName>
    </submittedName>
</protein>
<dbReference type="GeneID" id="301040294"/>
<dbReference type="Proteomes" id="UP000294239">
    <property type="component" value="Unassembled WGS sequence"/>
</dbReference>
<evidence type="ECO:0000313" key="2">
    <source>
        <dbReference type="Proteomes" id="UP000294239"/>
    </source>
</evidence>
<gene>
    <name evidence="1" type="ORF">EYC79_03780</name>
</gene>
<reference evidence="1 2" key="1">
    <citation type="submission" date="2019-02" db="EMBL/GenBank/DDBJ databases">
        <title>Current taxonomic status of genus Agrobacterium and description of Agrobacterium cavarae sp. nov. isolated from maize roots.</title>
        <authorList>
            <person name="Flores-Felix J.D."/>
            <person name="Menendez E."/>
            <person name="Ramirez-Bahena M.H."/>
            <person name="Garcia-Fraile P."/>
            <person name="Velazquez E."/>
        </authorList>
    </citation>
    <scope>NUCLEOTIDE SEQUENCE [LARGE SCALE GENOMIC DNA]</scope>
    <source>
        <strain evidence="1 2">RZME10</strain>
    </source>
</reference>
<proteinExistence type="predicted"/>
<name>A0ABY1YBQ3_9HYPH</name>
<keyword evidence="2" id="KW-1185">Reference proteome</keyword>
<accession>A0ABY1YBQ3</accession>
<sequence>MAKAPTKAQITRAIEAAKAGGVSVGRIEIEGLKITIVPAAIAAAVSADLGAGETISPYKAWKAANAHKA</sequence>
<dbReference type="EMBL" id="SISF01000023">
    <property type="protein sequence ID" value="TBN16941.1"/>
    <property type="molecule type" value="Genomic_DNA"/>
</dbReference>
<evidence type="ECO:0000313" key="1">
    <source>
        <dbReference type="EMBL" id="TBN16941.1"/>
    </source>
</evidence>